<organism evidence="1 2">
    <name type="scientific">Avena sativa</name>
    <name type="common">Oat</name>
    <dbReference type="NCBI Taxonomy" id="4498"/>
    <lineage>
        <taxon>Eukaryota</taxon>
        <taxon>Viridiplantae</taxon>
        <taxon>Streptophyta</taxon>
        <taxon>Embryophyta</taxon>
        <taxon>Tracheophyta</taxon>
        <taxon>Spermatophyta</taxon>
        <taxon>Magnoliopsida</taxon>
        <taxon>Liliopsida</taxon>
        <taxon>Poales</taxon>
        <taxon>Poaceae</taxon>
        <taxon>BOP clade</taxon>
        <taxon>Pooideae</taxon>
        <taxon>Poodae</taxon>
        <taxon>Poeae</taxon>
        <taxon>Poeae Chloroplast Group 1 (Aveneae type)</taxon>
        <taxon>Aveninae</taxon>
        <taxon>Avena</taxon>
    </lineage>
</organism>
<name>A0ACD5W9Q2_AVESA</name>
<evidence type="ECO:0000313" key="2">
    <source>
        <dbReference type="Proteomes" id="UP001732700"/>
    </source>
</evidence>
<sequence>MLPATFSRDAGAHSDPSRDGQGEEAGPPRPRRPSAFYSSVFAQIEEVGWGLLASATGDDGVSCLAFRVVDEQGRQHLLEITLPMNYPACAPSVAADVPYLPKLQWSKGSRLKDVVSQFQEHLKILQDYWSTMDDIDKALWVVDPTKPTYAMSHRCIALRDDCYILLHVDAQRPSSLPECRFLGTDGKLERLINNWRKNRKGWYTLSLRNADKTFHENLATVLDFALPQPPSISIKDDQQADCGICYATHLPTDDELGTQSGCATDYTCENSSCSRAFHSVCLRDWLRAITTTRQSFDVLFGNCPYCSEAVAVKITDR</sequence>
<reference evidence="1" key="1">
    <citation type="submission" date="2021-05" db="EMBL/GenBank/DDBJ databases">
        <authorList>
            <person name="Scholz U."/>
            <person name="Mascher M."/>
            <person name="Fiebig A."/>
        </authorList>
    </citation>
    <scope>NUCLEOTIDE SEQUENCE [LARGE SCALE GENOMIC DNA]</scope>
</reference>
<dbReference type="Proteomes" id="UP001732700">
    <property type="component" value="Chromosome 4A"/>
</dbReference>
<proteinExistence type="predicted"/>
<evidence type="ECO:0000313" key="1">
    <source>
        <dbReference type="EnsemblPlants" id="AVESA.00010b.r2.4AG0604560.2.CDS"/>
    </source>
</evidence>
<accession>A0ACD5W9Q2</accession>
<protein>
    <submittedName>
        <fullName evidence="1">Uncharacterized protein</fullName>
    </submittedName>
</protein>
<dbReference type="EnsemblPlants" id="AVESA.00010b.r2.4AG0604560.2">
    <property type="protein sequence ID" value="AVESA.00010b.r2.4AG0604560.2.CDS"/>
    <property type="gene ID" value="AVESA.00010b.r2.4AG0604560"/>
</dbReference>
<keyword evidence="2" id="KW-1185">Reference proteome</keyword>
<reference evidence="1" key="2">
    <citation type="submission" date="2025-09" db="UniProtKB">
        <authorList>
            <consortium name="EnsemblPlants"/>
        </authorList>
    </citation>
    <scope>IDENTIFICATION</scope>
</reference>